<protein>
    <recommendedName>
        <fullName evidence="6">Glycosyltransferase family 92 protein</fullName>
    </recommendedName>
</protein>
<keyword evidence="2" id="KW-0812">Transmembrane</keyword>
<keyword evidence="5" id="KW-1185">Reference proteome</keyword>
<dbReference type="PANTHER" id="PTHR21461">
    <property type="entry name" value="GLYCOSYLTRANSFERASE FAMILY 92 PROTEIN"/>
    <property type="match status" value="1"/>
</dbReference>
<dbReference type="EMBL" id="JAQMWT010000552">
    <property type="protein sequence ID" value="KAJ8599605.1"/>
    <property type="molecule type" value="Genomic_DNA"/>
</dbReference>
<evidence type="ECO:0000256" key="1">
    <source>
        <dbReference type="ARBA" id="ARBA00004167"/>
    </source>
</evidence>
<evidence type="ECO:0000256" key="2">
    <source>
        <dbReference type="ARBA" id="ARBA00022692"/>
    </source>
</evidence>
<dbReference type="GO" id="GO:0005737">
    <property type="term" value="C:cytoplasm"/>
    <property type="evidence" value="ECO:0007669"/>
    <property type="project" value="TreeGrafter"/>
</dbReference>
<gene>
    <name evidence="4" type="ORF">CTAYLR_004671</name>
</gene>
<evidence type="ECO:0008006" key="6">
    <source>
        <dbReference type="Google" id="ProtNLM"/>
    </source>
</evidence>
<dbReference type="Proteomes" id="UP001230188">
    <property type="component" value="Unassembled WGS sequence"/>
</dbReference>
<comment type="caution">
    <text evidence="4">The sequence shown here is derived from an EMBL/GenBank/DDBJ whole genome shotgun (WGS) entry which is preliminary data.</text>
</comment>
<name>A0AAD7U865_9STRA</name>
<organism evidence="4 5">
    <name type="scientific">Chrysophaeum taylorii</name>
    <dbReference type="NCBI Taxonomy" id="2483200"/>
    <lineage>
        <taxon>Eukaryota</taxon>
        <taxon>Sar</taxon>
        <taxon>Stramenopiles</taxon>
        <taxon>Ochrophyta</taxon>
        <taxon>Pelagophyceae</taxon>
        <taxon>Pelagomonadales</taxon>
        <taxon>Pelagomonadaceae</taxon>
        <taxon>Chrysophaeum</taxon>
    </lineage>
</organism>
<proteinExistence type="predicted"/>
<dbReference type="PANTHER" id="PTHR21461:SF69">
    <property type="entry name" value="GLYCOSYLTRANSFERASE FAMILY 92 PROTEIN"/>
    <property type="match status" value="1"/>
</dbReference>
<accession>A0AAD7U865</accession>
<comment type="subcellular location">
    <subcellularLocation>
        <location evidence="1">Membrane</location>
        <topology evidence="1">Single-pass membrane protein</topology>
    </subcellularLocation>
</comment>
<dbReference type="GO" id="GO:0016757">
    <property type="term" value="F:glycosyltransferase activity"/>
    <property type="evidence" value="ECO:0007669"/>
    <property type="project" value="TreeGrafter"/>
</dbReference>
<keyword evidence="3" id="KW-1133">Transmembrane helix</keyword>
<dbReference type="Pfam" id="PF13704">
    <property type="entry name" value="Glyco_tranf_2_4"/>
    <property type="match status" value="1"/>
</dbReference>
<reference evidence="4" key="1">
    <citation type="submission" date="2023-01" db="EMBL/GenBank/DDBJ databases">
        <title>Metagenome sequencing of chrysophaentin producing Chrysophaeum taylorii.</title>
        <authorList>
            <person name="Davison J."/>
            <person name="Bewley C."/>
        </authorList>
    </citation>
    <scope>NUCLEOTIDE SEQUENCE</scope>
    <source>
        <strain evidence="4">NIES-1699</strain>
    </source>
</reference>
<evidence type="ECO:0000256" key="3">
    <source>
        <dbReference type="ARBA" id="ARBA00022989"/>
    </source>
</evidence>
<keyword evidence="3" id="KW-0472">Membrane</keyword>
<dbReference type="GO" id="GO:0016020">
    <property type="term" value="C:membrane"/>
    <property type="evidence" value="ECO:0007669"/>
    <property type="project" value="UniProtKB-SubCell"/>
</dbReference>
<evidence type="ECO:0000313" key="5">
    <source>
        <dbReference type="Proteomes" id="UP001230188"/>
    </source>
</evidence>
<dbReference type="AlphaFoldDB" id="A0AAD7U865"/>
<sequence length="375" mass="40986">MPWRLYDAFVLPQEGCRLATFVAQYEGGCEEMEGVLSDAARDAGAPNATAWFGEAVAGRDECAVCVLGSWEKRNAPVFEAARKRRLEARGGPTRKLECVFDDGTVVASRPTRETFHRRASTLVFECVVPPHLRDAACSDTLGVRIVDGRRAHPRVPLCGFFGIRASTMAACAWTSANEYLDRDGVRRQPTSVRGLREWLAAHLAFGVEAFVVFDDDARWTDPRRSKLWPAVEPLAAVGRAALVPWPWRACGARGDGPWVSVRGGQRSALSIQSFWGRPSQYAAQNACHRRLKSVKWIAHLDVDEFAVPASSLPAAVAPYEARSDVSSLALPHVFYGRCDTGKGDSLLLFSGSRECAGKAQPSRTKQIAKGTAVNL</sequence>
<evidence type="ECO:0000313" key="4">
    <source>
        <dbReference type="EMBL" id="KAJ8599605.1"/>
    </source>
</evidence>